<name>A0ABW4XRL7_9GAMM</name>
<feature type="coiled-coil region" evidence="1">
    <location>
        <begin position="326"/>
        <end position="353"/>
    </location>
</feature>
<evidence type="ECO:0000256" key="1">
    <source>
        <dbReference type="SAM" id="Coils"/>
    </source>
</evidence>
<dbReference type="EMBL" id="JBHUHT010000028">
    <property type="protein sequence ID" value="MFD2097743.1"/>
    <property type="molecule type" value="Genomic_DNA"/>
</dbReference>
<sequence length="1022" mass="114591">MKPLRLSIQAFGPFATKEDVLFESFGENPLFLINGATGAGKSTILDAICVALYGHTTGAEREAGQMRCDYADPDTITELELEFSIAGKRYRVQRRPQQLRPKARGEGTTLQGAEANLWQFDSDGNERLIAAKKVGEVNEHIHEITGLNVEQFRQVMVLPQGKFRELLLADSKQREAIFGQLFQTHIYRRIEEGLKQKASAIRREAEAQKHRIEGILQNADVESEQALQVLVSELKAPLEQAETAKNDKQKQLNKAKLQQEEAEKTKQQFHRLAQVTEALNQLVAGQTEMDAKQQALASARQADSLAPAYQLQQIKQKDVDDGKLAIQQCYAEVQSLTEKLAGAEAKLEQAQTNALQIEPLSRTLLNLEQCASDVAALPSVRAQLIQSQSLQSRQELTLTDAEKQIKKKKQAVKKLEDSNASLQHQLLSQPSVHQAFSQWQANLLVAKQSQELSDKLLAAESNGKQAAVLRQQATVYRDECQQALTQLEIYWHQGQAAMLAEQLNELQPCPVCGSTEHPLPAKLPDGVARVERAQVDQARQVLDTSQNRLLDAEKQHAELQQHWRQLKEQQQTLLSQLADADCASLTLNEIQQKVEQLSNQLDQLNQYQQQSLQQSEALKVERELIAGLEEKLASLQVELTETQKQTALLMSEKQRLEALLPEELKAEGALEQRIAELKQNLETLRKQLEAAAENKQRVTSELDKASSRLAHLEQQQLAMNGELENAQQAWTQALNESTFEHSEAFSAARMAPEQQQILATEIETFQKNIHELTAQKQHIQQQLEGIVEPDLQMLTIQVRDAQTQFSEAERRWQQLHQRLSHLEKTANDLKRAHQESADIEAQYRIYGTLSDVANGMTGQKISLQRFVLSVLLDDVLIQASQRLQLMSKGRYQLIRKEDRSKGNRASGLELEVEDAYTGKTRSVATLSGGESFMAALALALGVSDVVQEYAGGIKLDTLFIDEGFGSLDPESLDLAIRTLIDLQRSGRMIGIISHVSELKEQMAMRLDIKSTQRGSKVEMVTL</sequence>
<evidence type="ECO:0000313" key="3">
    <source>
        <dbReference type="EMBL" id="MFD2097743.1"/>
    </source>
</evidence>
<evidence type="ECO:0000313" key="4">
    <source>
        <dbReference type="Proteomes" id="UP001597380"/>
    </source>
</evidence>
<dbReference type="Pfam" id="PF13558">
    <property type="entry name" value="SbcC_Walker_B"/>
    <property type="match status" value="1"/>
</dbReference>
<proteinExistence type="predicted"/>
<dbReference type="PANTHER" id="PTHR32114">
    <property type="entry name" value="ABC TRANSPORTER ABCH.3"/>
    <property type="match status" value="1"/>
</dbReference>
<dbReference type="Gene3D" id="3.40.50.300">
    <property type="entry name" value="P-loop containing nucleotide triphosphate hydrolases"/>
    <property type="match status" value="2"/>
</dbReference>
<keyword evidence="4" id="KW-1185">Reference proteome</keyword>
<dbReference type="InterPro" id="IPR027417">
    <property type="entry name" value="P-loop_NTPase"/>
</dbReference>
<dbReference type="Pfam" id="PF13555">
    <property type="entry name" value="AAA_29"/>
    <property type="match status" value="1"/>
</dbReference>
<dbReference type="Proteomes" id="UP001597380">
    <property type="component" value="Unassembled WGS sequence"/>
</dbReference>
<feature type="coiled-coil region" evidence="1">
    <location>
        <begin position="762"/>
        <end position="842"/>
    </location>
</feature>
<feature type="region of interest" description="Disordered" evidence="2">
    <location>
        <begin position="241"/>
        <end position="263"/>
    </location>
</feature>
<dbReference type="SUPFAM" id="SSF52540">
    <property type="entry name" value="P-loop containing nucleoside triphosphate hydrolases"/>
    <property type="match status" value="1"/>
</dbReference>
<protein>
    <submittedName>
        <fullName evidence="3">SMC family ATPase</fullName>
    </submittedName>
</protein>
<comment type="caution">
    <text evidence="3">The sequence shown here is derived from an EMBL/GenBank/DDBJ whole genome shotgun (WGS) entry which is preliminary data.</text>
</comment>
<dbReference type="PANTHER" id="PTHR32114:SF2">
    <property type="entry name" value="ABC TRANSPORTER ABCH.3"/>
    <property type="match status" value="1"/>
</dbReference>
<dbReference type="RefSeq" id="WP_345341973.1">
    <property type="nucleotide sequence ID" value="NZ_BAABLI010000032.1"/>
</dbReference>
<reference evidence="4" key="1">
    <citation type="journal article" date="2019" name="Int. J. Syst. Evol. Microbiol.">
        <title>The Global Catalogue of Microorganisms (GCM) 10K type strain sequencing project: providing services to taxonomists for standard genome sequencing and annotation.</title>
        <authorList>
            <consortium name="The Broad Institute Genomics Platform"/>
            <consortium name="The Broad Institute Genome Sequencing Center for Infectious Disease"/>
            <person name="Wu L."/>
            <person name="Ma J."/>
        </authorList>
    </citation>
    <scope>NUCLEOTIDE SEQUENCE [LARGE SCALE GENOMIC DNA]</scope>
    <source>
        <strain evidence="4">CGMCC 1.10992</strain>
    </source>
</reference>
<organism evidence="3 4">
    <name type="scientific">Corallincola platygyrae</name>
    <dbReference type="NCBI Taxonomy" id="1193278"/>
    <lineage>
        <taxon>Bacteria</taxon>
        <taxon>Pseudomonadati</taxon>
        <taxon>Pseudomonadota</taxon>
        <taxon>Gammaproteobacteria</taxon>
        <taxon>Alteromonadales</taxon>
        <taxon>Psychromonadaceae</taxon>
        <taxon>Corallincola</taxon>
    </lineage>
</organism>
<accession>A0ABW4XRL7</accession>
<keyword evidence="1" id="KW-0175">Coiled coil</keyword>
<evidence type="ECO:0000256" key="2">
    <source>
        <dbReference type="SAM" id="MobiDB-lite"/>
    </source>
</evidence>
<gene>
    <name evidence="3" type="ORF">ACFSJ3_17265</name>
</gene>
<feature type="coiled-coil region" evidence="1">
    <location>
        <begin position="535"/>
        <end position="729"/>
    </location>
</feature>
<feature type="coiled-coil region" evidence="1">
    <location>
        <begin position="398"/>
        <end position="425"/>
    </location>
</feature>